<reference evidence="1 2" key="1">
    <citation type="submission" date="2016-04" db="EMBL/GenBank/DDBJ databases">
        <title>Draft Genome Sequences of Staphylococcus capitis Strain H36, S. capitis Strain H65, S. cohnii Strain H62, S. hominis Strain H69, Mycobacterium iranicum Strain H39, Plantibacter sp. Strain H53, Pseudomonas oryzihabitans Strain H72, and Microbacterium sp. Strain H83, isolated from residential settings.</title>
        <authorList>
            <person name="Lymperopoulou D."/>
            <person name="Adams R.I."/>
            <person name="Lindow S."/>
            <person name="Coil D.A."/>
            <person name="Jospin G."/>
            <person name="Eisen J.A."/>
        </authorList>
    </citation>
    <scope>NUCLEOTIDE SEQUENCE [LARGE SCALE GENOMIC DNA]</scope>
    <source>
        <strain evidence="1 2">H72</strain>
    </source>
</reference>
<dbReference type="EMBL" id="LWCR01000012">
    <property type="protein sequence ID" value="OAN29856.1"/>
    <property type="molecule type" value="Genomic_DNA"/>
</dbReference>
<sequence>MEKRRPMGQSLDFPAQRQISAHCGSCGLAEIVEMIAQVGSQIAEGAGALLGTLPRIIKNQA</sequence>
<accession>A0A178LGM5</accession>
<organism evidence="1 2">
    <name type="scientific">Pseudomonas oryzihabitans</name>
    <dbReference type="NCBI Taxonomy" id="47885"/>
    <lineage>
        <taxon>Bacteria</taxon>
        <taxon>Pseudomonadati</taxon>
        <taxon>Pseudomonadota</taxon>
        <taxon>Gammaproteobacteria</taxon>
        <taxon>Pseudomonadales</taxon>
        <taxon>Pseudomonadaceae</taxon>
        <taxon>Pseudomonas</taxon>
    </lineage>
</organism>
<dbReference type="AlphaFoldDB" id="A0A178LGM5"/>
<comment type="caution">
    <text evidence="1">The sequence shown here is derived from an EMBL/GenBank/DDBJ whole genome shotgun (WGS) entry which is preliminary data.</text>
</comment>
<proteinExistence type="predicted"/>
<gene>
    <name evidence="1" type="ORF">A4V15_02645</name>
</gene>
<evidence type="ECO:0000313" key="1">
    <source>
        <dbReference type="EMBL" id="OAN29856.1"/>
    </source>
</evidence>
<dbReference type="Proteomes" id="UP000078356">
    <property type="component" value="Unassembled WGS sequence"/>
</dbReference>
<protein>
    <submittedName>
        <fullName evidence="1">Uncharacterized protein</fullName>
    </submittedName>
</protein>
<evidence type="ECO:0000313" key="2">
    <source>
        <dbReference type="Proteomes" id="UP000078356"/>
    </source>
</evidence>
<name>A0A178LGM5_9PSED</name>